<sequence>MELLNNCREYAHGYYSNLLVAAEKKLIDSLFEHSDAAKSNDEQRFYYEAMQLCRKNSGSMHDAFNQQLNDCYQRFSNGVVASQTPKEAVDELSLVNTQKLEDDLAISVIVSKSNSRYSEPLWKLNKRLSVLRSGTPVYDEDNPFAPSMVGEALQAAVNALGLESKARLLVYKQLGKLFIIGFEKPLKQLNEQLSAKGILPNLKFLAQQQADGGMPSPPVLAEPDHAHESPASIENQRKMFEAIQAIQAQLGPRTHTAGGVSLGGIATDGDGSAAAFGQMDYALALSAVQQSKEVLQAVTQNRPMPAEQVEKKVVEQLLKQGDEKSRHKMTGADANTVDLVGMIFRYILDDENLSDAVKSLLSHLHTPYLKLALMDKTFIDNYEHSARILINSLADVGGRWVKDEDDKTVLPKIRLVVETILKGFVDDYSIFDRLLEDFQRFRENLEKRSKMVEKRNTESQLGMERLELSRHRAEEEVLVRFESGEIDQQAAAILQKPWTDFLAFNLLRHGDEGSTWQSALKVVDAVVWSIQKKQAVDNKEDFHRRQHEFEASIKEGLLAMGYDPEASKGLLLSLHEAQELAYHQLVLDGSAAKAEPQKTNAASEVSAPKAEPVPESETQKSTEQEPPQTAIQRQQAKMALKAKLAPVAAREKEALSETEQQQLDALKDIAFGTWFDFVREDGGRDRMKLAWYSRVTSNYMFVNNAGVKQAVMTCVELAKGMQAGTIELVVLEKRSFMERAIGAVFNKLKSKAQVTA</sequence>
<dbReference type="Proteomes" id="UP001069090">
    <property type="component" value="Unassembled WGS sequence"/>
</dbReference>
<dbReference type="Pfam" id="PF07793">
    <property type="entry name" value="DUF1631"/>
    <property type="match status" value="1"/>
</dbReference>
<comment type="caution">
    <text evidence="2">The sequence shown here is derived from an EMBL/GenBank/DDBJ whole genome shotgun (WGS) entry which is preliminary data.</text>
</comment>
<evidence type="ECO:0000256" key="1">
    <source>
        <dbReference type="SAM" id="MobiDB-lite"/>
    </source>
</evidence>
<evidence type="ECO:0000313" key="3">
    <source>
        <dbReference type="Proteomes" id="UP001069090"/>
    </source>
</evidence>
<protein>
    <submittedName>
        <fullName evidence="2">DUF1631 domain-containing protein</fullName>
    </submittedName>
</protein>
<organism evidence="2 3">
    <name type="scientific">Dasania phycosphaerae</name>
    <dbReference type="NCBI Taxonomy" id="2950436"/>
    <lineage>
        <taxon>Bacteria</taxon>
        <taxon>Pseudomonadati</taxon>
        <taxon>Pseudomonadota</taxon>
        <taxon>Gammaproteobacteria</taxon>
        <taxon>Cellvibrionales</taxon>
        <taxon>Spongiibacteraceae</taxon>
        <taxon>Dasania</taxon>
    </lineage>
</organism>
<accession>A0A9J6RRC6</accession>
<keyword evidence="3" id="KW-1185">Reference proteome</keyword>
<proteinExistence type="predicted"/>
<evidence type="ECO:0000313" key="2">
    <source>
        <dbReference type="EMBL" id="MCZ0866613.1"/>
    </source>
</evidence>
<dbReference type="AlphaFoldDB" id="A0A9J6RRC6"/>
<dbReference type="RefSeq" id="WP_258332641.1">
    <property type="nucleotide sequence ID" value="NZ_JAPTGG010000014.1"/>
</dbReference>
<gene>
    <name evidence="2" type="ORF">O0V09_15485</name>
</gene>
<reference evidence="2 3" key="1">
    <citation type="submission" date="2022-12" db="EMBL/GenBank/DDBJ databases">
        <title>Dasania phycosphaerae sp. nov., isolated from particulate material of the south coast of Korea.</title>
        <authorList>
            <person name="Jiang Y."/>
        </authorList>
    </citation>
    <scope>NUCLEOTIDE SEQUENCE [LARGE SCALE GENOMIC DNA]</scope>
    <source>
        <strain evidence="2 3">GY-19</strain>
    </source>
</reference>
<feature type="region of interest" description="Disordered" evidence="1">
    <location>
        <begin position="593"/>
        <end position="632"/>
    </location>
</feature>
<dbReference type="EMBL" id="JAPTGG010000014">
    <property type="protein sequence ID" value="MCZ0866613.1"/>
    <property type="molecule type" value="Genomic_DNA"/>
</dbReference>
<dbReference type="InterPro" id="IPR012434">
    <property type="entry name" value="DUF1631"/>
</dbReference>
<name>A0A9J6RRC6_9GAMM</name>